<feature type="transmembrane region" description="Helical" evidence="2">
    <location>
        <begin position="96"/>
        <end position="119"/>
    </location>
</feature>
<evidence type="ECO:0000256" key="2">
    <source>
        <dbReference type="SAM" id="Phobius"/>
    </source>
</evidence>
<accession>A0A438NFB9</accession>
<feature type="region of interest" description="Disordered" evidence="1">
    <location>
        <begin position="320"/>
        <end position="344"/>
    </location>
</feature>
<comment type="caution">
    <text evidence="3">The sequence shown here is derived from an EMBL/GenBank/DDBJ whole genome shotgun (WGS) entry which is preliminary data.</text>
</comment>
<dbReference type="Proteomes" id="UP000288859">
    <property type="component" value="Unassembled WGS sequence"/>
</dbReference>
<evidence type="ECO:0000313" key="3">
    <source>
        <dbReference type="EMBL" id="RVX74410.1"/>
    </source>
</evidence>
<keyword evidence="2" id="KW-1133">Transmembrane helix</keyword>
<feature type="compositionally biased region" description="Low complexity" evidence="1">
    <location>
        <begin position="393"/>
        <end position="405"/>
    </location>
</feature>
<organism evidence="3 4">
    <name type="scientific">Exophiala mesophila</name>
    <name type="common">Black yeast-like fungus</name>
    <dbReference type="NCBI Taxonomy" id="212818"/>
    <lineage>
        <taxon>Eukaryota</taxon>
        <taxon>Fungi</taxon>
        <taxon>Dikarya</taxon>
        <taxon>Ascomycota</taxon>
        <taxon>Pezizomycotina</taxon>
        <taxon>Eurotiomycetes</taxon>
        <taxon>Chaetothyriomycetidae</taxon>
        <taxon>Chaetothyriales</taxon>
        <taxon>Herpotrichiellaceae</taxon>
        <taxon>Exophiala</taxon>
    </lineage>
</organism>
<feature type="non-terminal residue" evidence="3">
    <location>
        <position position="1"/>
    </location>
</feature>
<name>A0A438NFB9_EXOME</name>
<feature type="compositionally biased region" description="Low complexity" evidence="1">
    <location>
        <begin position="364"/>
        <end position="374"/>
    </location>
</feature>
<keyword evidence="2" id="KW-0812">Transmembrane</keyword>
<dbReference type="VEuPathDB" id="FungiDB:PV10_07368"/>
<protein>
    <submittedName>
        <fullName evidence="3">Uncharacterized protein</fullName>
    </submittedName>
</protein>
<feature type="region of interest" description="Disordered" evidence="1">
    <location>
        <begin position="364"/>
        <end position="422"/>
    </location>
</feature>
<feature type="compositionally biased region" description="Polar residues" evidence="1">
    <location>
        <begin position="334"/>
        <end position="344"/>
    </location>
</feature>
<reference evidence="3 4" key="1">
    <citation type="submission" date="2017-03" db="EMBL/GenBank/DDBJ databases">
        <title>Genomes of endolithic fungi from Antarctica.</title>
        <authorList>
            <person name="Coleine C."/>
            <person name="Masonjones S."/>
            <person name="Stajich J.E."/>
        </authorList>
    </citation>
    <scope>NUCLEOTIDE SEQUENCE [LARGE SCALE GENOMIC DNA]</scope>
    <source>
        <strain evidence="3 4">CCFEE 6314</strain>
    </source>
</reference>
<feature type="transmembrane region" description="Helical" evidence="2">
    <location>
        <begin position="431"/>
        <end position="452"/>
    </location>
</feature>
<sequence>SIEDSNYFWTVGFSEEIFRLDPDEENDFYLAIADPDTGDFLALSTLVKILPAIESESSYVTITVTITSTVSPTATALTGTALREEGSDSGQQDKHLYLGLAAGLGSVVALLVAGIMGFACLRWRSAQVNKNEIELRNFALSDTGVMIQQPMSRVHTAPSSPRLQDPEAGEAVGLSSKSPAGPSHRSHTSELSAFLLFILDVSTAQSQSPSQSHQFIYPPNMPINEGQVLHIKNITIGKPHLFTWRSTSKNPKRLMLDAWDLPPVQTLIGADSRDEFHWDGNLESHMYPNDSNTYYTLVLYDYFDDSKLCESQLLRLIRPIDDSSESPSKSKPSGTTTMLGDPITASSSIRTGMSTLSLHHSPIPTTVTSISTPSNAAVNSSSQTNNPGPSTIFSNNNNNNSDFNSTGTSLSDPGQPLEPRDTVHLSPTRRLVIAISVAFSSLLIAILVVAGYKIRQQYKAGVFQRRD</sequence>
<proteinExistence type="predicted"/>
<dbReference type="AlphaFoldDB" id="A0A438NFB9"/>
<keyword evidence="2" id="KW-0472">Membrane</keyword>
<dbReference type="VEuPathDB" id="FungiDB:PV10_07367"/>
<feature type="region of interest" description="Disordered" evidence="1">
    <location>
        <begin position="154"/>
        <end position="186"/>
    </location>
</feature>
<feature type="compositionally biased region" description="Polar residues" evidence="1">
    <location>
        <begin position="375"/>
        <end position="392"/>
    </location>
</feature>
<dbReference type="EMBL" id="NAJM01000004">
    <property type="protein sequence ID" value="RVX74410.1"/>
    <property type="molecule type" value="Genomic_DNA"/>
</dbReference>
<dbReference type="OrthoDB" id="10469027at2759"/>
<evidence type="ECO:0000313" key="4">
    <source>
        <dbReference type="Proteomes" id="UP000288859"/>
    </source>
</evidence>
<evidence type="ECO:0000256" key="1">
    <source>
        <dbReference type="SAM" id="MobiDB-lite"/>
    </source>
</evidence>
<gene>
    <name evidence="3" type="ORF">B0A52_01536</name>
</gene>